<evidence type="ECO:0000256" key="3">
    <source>
        <dbReference type="ARBA" id="ARBA00023315"/>
    </source>
</evidence>
<dbReference type="SUPFAM" id="SSF55718">
    <property type="entry name" value="SCP-like"/>
    <property type="match status" value="1"/>
</dbReference>
<dbReference type="InterPro" id="IPR051554">
    <property type="entry name" value="Acetyltransferase_Eis"/>
</dbReference>
<keyword evidence="7" id="KW-1185">Reference proteome</keyword>
<feature type="active site" description="Proton donor" evidence="4">
    <location>
        <position position="122"/>
    </location>
</feature>
<dbReference type="GO" id="GO:0030649">
    <property type="term" value="P:aminoglycoside antibiotic catabolic process"/>
    <property type="evidence" value="ECO:0007669"/>
    <property type="project" value="TreeGrafter"/>
</dbReference>
<comment type="similarity">
    <text evidence="1 4">Belongs to the acetyltransferase Eis family.</text>
</comment>
<keyword evidence="3 4" id="KW-0012">Acyltransferase</keyword>
<dbReference type="HAMAP" id="MF_01812">
    <property type="entry name" value="Eis"/>
    <property type="match status" value="1"/>
</dbReference>
<dbReference type="SUPFAM" id="SSF55729">
    <property type="entry name" value="Acyl-CoA N-acyltransferases (Nat)"/>
    <property type="match status" value="1"/>
</dbReference>
<dbReference type="Pfam" id="PF17668">
    <property type="entry name" value="Acetyltransf_17"/>
    <property type="match status" value="1"/>
</dbReference>
<sequence>MGNLEARKLDAAEKDAFPAVFGAAFLEDTEADLTRFRPLVPFITALGVCDGAEMIGVAGHYDLTITLPGGRSSPLAGVTTVGVRPGHRRRGVLSSLMRRQLDDLRESGVALAALYASEGAIYGRFGYGMATFENHLSLPTGARFRADVEIDERPVREVARDRALPVIHEQHARVAADRIGWTGRGDGSWEPLEHMRQGRQGRNPSRYALHPAGHVIYRPTQRWTELGPDYQLEVTHLVAETPQAYAALWRYLTEFDLVRTVFWGKAAINEPVVHLLTDPRSAEQRIVDGLWLRLIDVPAALAARELPGDVVLEVTDSFCPWNEGRWRLSGESTTAPAQLALDVADLAAAYLGGTTLLQLAAAGRVRELEPGALTAASRALATDLPPSCPDAF</sequence>
<keyword evidence="2 4" id="KW-0808">Transferase</keyword>
<dbReference type="InterPro" id="IPR022902">
    <property type="entry name" value="NAcTrfase_Eis"/>
</dbReference>
<dbReference type="Pfam" id="PF13530">
    <property type="entry name" value="SCP2_2"/>
    <property type="match status" value="1"/>
</dbReference>
<feature type="binding site" evidence="4">
    <location>
        <begin position="81"/>
        <end position="83"/>
    </location>
    <ligand>
        <name>acetyl-CoA</name>
        <dbReference type="ChEBI" id="CHEBI:57288"/>
    </ligand>
</feature>
<name>A0A561U2T3_9PSEU</name>
<comment type="caution">
    <text evidence="6">The sequence shown here is derived from an EMBL/GenBank/DDBJ whole genome shotgun (WGS) entry which is preliminary data.</text>
</comment>
<feature type="binding site" evidence="4">
    <location>
        <begin position="117"/>
        <end position="118"/>
    </location>
    <ligand>
        <name>acetyl-CoA</name>
        <dbReference type="ChEBI" id="CHEBI:57288"/>
    </ligand>
</feature>
<dbReference type="EMBL" id="VIWX01000005">
    <property type="protein sequence ID" value="TWF93656.1"/>
    <property type="molecule type" value="Genomic_DNA"/>
</dbReference>
<feature type="binding site" evidence="4">
    <location>
        <begin position="89"/>
        <end position="94"/>
    </location>
    <ligand>
        <name>acetyl-CoA</name>
        <dbReference type="ChEBI" id="CHEBI:57288"/>
    </ligand>
</feature>
<feature type="domain" description="N-acetyltransferase" evidence="5">
    <location>
        <begin position="4"/>
        <end position="147"/>
    </location>
</feature>
<organism evidence="6 7">
    <name type="scientific">Saccharopolyspora dendranthemae</name>
    <dbReference type="NCBI Taxonomy" id="1181886"/>
    <lineage>
        <taxon>Bacteria</taxon>
        <taxon>Bacillati</taxon>
        <taxon>Actinomycetota</taxon>
        <taxon>Actinomycetes</taxon>
        <taxon>Pseudonocardiales</taxon>
        <taxon>Pseudonocardiaceae</taxon>
        <taxon>Saccharopolyspora</taxon>
    </lineage>
</organism>
<proteinExistence type="inferred from homology"/>
<dbReference type="Gene3D" id="3.30.1050.10">
    <property type="entry name" value="SCP2 sterol-binding domain"/>
    <property type="match status" value="1"/>
</dbReference>
<dbReference type="GO" id="GO:0034069">
    <property type="term" value="F:aminoglycoside N-acetyltransferase activity"/>
    <property type="evidence" value="ECO:0007669"/>
    <property type="project" value="TreeGrafter"/>
</dbReference>
<dbReference type="CDD" id="cd04301">
    <property type="entry name" value="NAT_SF"/>
    <property type="match status" value="1"/>
</dbReference>
<evidence type="ECO:0000256" key="2">
    <source>
        <dbReference type="ARBA" id="ARBA00022679"/>
    </source>
</evidence>
<protein>
    <submittedName>
        <fullName evidence="6">Putative acetyltransferase</fullName>
    </submittedName>
</protein>
<dbReference type="RefSeq" id="WP_145743599.1">
    <property type="nucleotide sequence ID" value="NZ_VIWX01000005.1"/>
</dbReference>
<dbReference type="Pfam" id="PF13527">
    <property type="entry name" value="Acetyltransf_9"/>
    <property type="match status" value="1"/>
</dbReference>
<comment type="subunit">
    <text evidence="4">Homohexamer; trimer of dimers.</text>
</comment>
<dbReference type="PANTHER" id="PTHR37817">
    <property type="entry name" value="N-ACETYLTRANSFERASE EIS"/>
    <property type="match status" value="1"/>
</dbReference>
<dbReference type="InterPro" id="IPR025559">
    <property type="entry name" value="Eis_dom"/>
</dbReference>
<feature type="active site" description="Proton acceptor; via carboxylate" evidence="4">
    <location>
        <position position="392"/>
    </location>
</feature>
<reference evidence="6 7" key="1">
    <citation type="submission" date="2019-06" db="EMBL/GenBank/DDBJ databases">
        <title>Sequencing the genomes of 1000 actinobacteria strains.</title>
        <authorList>
            <person name="Klenk H.-P."/>
        </authorList>
    </citation>
    <scope>NUCLEOTIDE SEQUENCE [LARGE SCALE GENOMIC DNA]</scope>
    <source>
        <strain evidence="6 7">DSM 46699</strain>
    </source>
</reference>
<dbReference type="PROSITE" id="PS51186">
    <property type="entry name" value="GNAT"/>
    <property type="match status" value="1"/>
</dbReference>
<dbReference type="Proteomes" id="UP000316184">
    <property type="component" value="Unassembled WGS sequence"/>
</dbReference>
<dbReference type="InterPro" id="IPR041380">
    <property type="entry name" value="Acetyltransf_17"/>
</dbReference>
<dbReference type="InterPro" id="IPR000182">
    <property type="entry name" value="GNAT_dom"/>
</dbReference>
<dbReference type="NCBIfam" id="NF002367">
    <property type="entry name" value="PRK01346.1-4"/>
    <property type="match status" value="1"/>
</dbReference>
<evidence type="ECO:0000313" key="6">
    <source>
        <dbReference type="EMBL" id="TWF93656.1"/>
    </source>
</evidence>
<evidence type="ECO:0000256" key="4">
    <source>
        <dbReference type="HAMAP-Rule" id="MF_01812"/>
    </source>
</evidence>
<evidence type="ECO:0000313" key="7">
    <source>
        <dbReference type="Proteomes" id="UP000316184"/>
    </source>
</evidence>
<dbReference type="InterPro" id="IPR036527">
    <property type="entry name" value="SCP2_sterol-bd_dom_sf"/>
</dbReference>
<dbReference type="OrthoDB" id="8399956at2"/>
<gene>
    <name evidence="6" type="ORF">FHU35_15510</name>
</gene>
<dbReference type="PANTHER" id="PTHR37817:SF1">
    <property type="entry name" value="N-ACETYLTRANSFERASE EIS"/>
    <property type="match status" value="1"/>
</dbReference>
<accession>A0A561U2T3</accession>
<evidence type="ECO:0000256" key="1">
    <source>
        <dbReference type="ARBA" id="ARBA00009213"/>
    </source>
</evidence>
<dbReference type="AlphaFoldDB" id="A0A561U2T3"/>
<dbReference type="InterPro" id="IPR016181">
    <property type="entry name" value="Acyl_CoA_acyltransferase"/>
</dbReference>
<dbReference type="Gene3D" id="3.40.630.30">
    <property type="match status" value="2"/>
</dbReference>
<evidence type="ECO:0000259" key="5">
    <source>
        <dbReference type="PROSITE" id="PS51186"/>
    </source>
</evidence>